<dbReference type="Pfam" id="PF00185">
    <property type="entry name" value="OTCace"/>
    <property type="match status" value="1"/>
</dbReference>
<organism evidence="10 11">
    <name type="scientific">Thermovenabulum gondwanense</name>
    <dbReference type="NCBI Taxonomy" id="520767"/>
    <lineage>
        <taxon>Bacteria</taxon>
        <taxon>Bacillati</taxon>
        <taxon>Bacillota</taxon>
        <taxon>Clostridia</taxon>
        <taxon>Thermosediminibacterales</taxon>
        <taxon>Thermosediminibacteraceae</taxon>
        <taxon>Thermovenabulum</taxon>
    </lineage>
</organism>
<feature type="domain" description="Aspartate/ornithine carbamoyltransferase Asp/Orn-binding" evidence="8">
    <location>
        <begin position="163"/>
        <end position="317"/>
    </location>
</feature>
<dbReference type="GO" id="GO:0004585">
    <property type="term" value="F:ornithine carbamoyltransferase activity"/>
    <property type="evidence" value="ECO:0007669"/>
    <property type="project" value="UniProtKB-UniRule"/>
</dbReference>
<dbReference type="AlphaFoldDB" id="A0A162MX27"/>
<feature type="binding site" evidence="7">
    <location>
        <position position="92"/>
    </location>
    <ligand>
        <name>carbamoyl phosphate</name>
        <dbReference type="ChEBI" id="CHEBI:58228"/>
    </ligand>
</feature>
<dbReference type="PRINTS" id="PR00100">
    <property type="entry name" value="AOTCASE"/>
</dbReference>
<feature type="binding site" evidence="7">
    <location>
        <begin position="143"/>
        <end position="146"/>
    </location>
    <ligand>
        <name>carbamoyl phosphate</name>
        <dbReference type="ChEBI" id="CHEBI:58228"/>
    </ligand>
</feature>
<evidence type="ECO:0000256" key="7">
    <source>
        <dbReference type="HAMAP-Rule" id="MF_01109"/>
    </source>
</evidence>
<dbReference type="NCBIfam" id="TIGR00658">
    <property type="entry name" value="orni_carb_tr"/>
    <property type="match status" value="1"/>
</dbReference>
<dbReference type="Gene3D" id="3.40.50.1370">
    <property type="entry name" value="Aspartate/ornithine carbamoyltransferase"/>
    <property type="match status" value="2"/>
</dbReference>
<proteinExistence type="inferred from homology"/>
<evidence type="ECO:0000313" key="10">
    <source>
        <dbReference type="EMBL" id="KYO68057.1"/>
    </source>
</evidence>
<evidence type="ECO:0000313" key="11">
    <source>
        <dbReference type="Proteomes" id="UP000075737"/>
    </source>
</evidence>
<feature type="binding site" evidence="7">
    <location>
        <begin position="65"/>
        <end position="68"/>
    </location>
    <ligand>
        <name>carbamoyl phosphate</name>
        <dbReference type="ChEBI" id="CHEBI:58228"/>
    </ligand>
</feature>
<keyword evidence="5 7" id="KW-0808">Transferase</keyword>
<dbReference type="NCBIfam" id="NF001986">
    <property type="entry name" value="PRK00779.1"/>
    <property type="match status" value="1"/>
</dbReference>
<evidence type="ECO:0000256" key="1">
    <source>
        <dbReference type="ARBA" id="ARBA00004975"/>
    </source>
</evidence>
<comment type="similarity">
    <text evidence="2 7">Belongs to the aspartate/ornithine carbamoyltransferase superfamily. OTCase family.</text>
</comment>
<evidence type="ECO:0000256" key="6">
    <source>
        <dbReference type="ARBA" id="ARBA00048772"/>
    </source>
</evidence>
<dbReference type="RefSeq" id="WP_083947294.1">
    <property type="nucleotide sequence ID" value="NZ_LOHZ01000019.1"/>
</dbReference>
<name>A0A162MX27_9FIRM</name>
<dbReference type="InterPro" id="IPR002292">
    <property type="entry name" value="Orn/put_carbamltrans"/>
</dbReference>
<feature type="domain" description="Aspartate/ornithine carbamoyltransferase carbamoyl-P binding" evidence="9">
    <location>
        <begin position="17"/>
        <end position="156"/>
    </location>
</feature>
<dbReference type="Pfam" id="PF02729">
    <property type="entry name" value="OTCace_N"/>
    <property type="match status" value="1"/>
</dbReference>
<dbReference type="PATRIC" id="fig|520767.4.peg.372"/>
<comment type="catalytic activity">
    <reaction evidence="6 7">
        <text>carbamoyl phosphate + L-ornithine = L-citrulline + phosphate + H(+)</text>
        <dbReference type="Rhea" id="RHEA:19513"/>
        <dbReference type="ChEBI" id="CHEBI:15378"/>
        <dbReference type="ChEBI" id="CHEBI:43474"/>
        <dbReference type="ChEBI" id="CHEBI:46911"/>
        <dbReference type="ChEBI" id="CHEBI:57743"/>
        <dbReference type="ChEBI" id="CHEBI:58228"/>
        <dbReference type="EC" id="2.1.3.3"/>
    </reaction>
</comment>
<feature type="binding site" evidence="7">
    <location>
        <position position="307"/>
    </location>
    <ligand>
        <name>carbamoyl phosphate</name>
        <dbReference type="ChEBI" id="CHEBI:58228"/>
    </ligand>
</feature>
<keyword evidence="7" id="KW-0963">Cytoplasm</keyword>
<comment type="caution">
    <text evidence="10">The sequence shown here is derived from an EMBL/GenBank/DDBJ whole genome shotgun (WGS) entry which is preliminary data.</text>
</comment>
<dbReference type="HAMAP" id="MF_01109">
    <property type="entry name" value="OTCase"/>
    <property type="match status" value="1"/>
</dbReference>
<dbReference type="GO" id="GO:0016597">
    <property type="term" value="F:amino acid binding"/>
    <property type="evidence" value="ECO:0007669"/>
    <property type="project" value="InterPro"/>
</dbReference>
<dbReference type="InterPro" id="IPR036901">
    <property type="entry name" value="Asp/Orn_carbamoylTrfase_sf"/>
</dbReference>
<dbReference type="GO" id="GO:0005737">
    <property type="term" value="C:cytoplasm"/>
    <property type="evidence" value="ECO:0007669"/>
    <property type="project" value="UniProtKB-SubCell"/>
</dbReference>
<dbReference type="PANTHER" id="PTHR45753:SF3">
    <property type="entry name" value="ORNITHINE TRANSCARBAMYLASE, MITOCHONDRIAL"/>
    <property type="match status" value="1"/>
</dbReference>
<protein>
    <recommendedName>
        <fullName evidence="4 7">Ornithine carbamoyltransferase</fullName>
        <shortName evidence="7">OTCase</shortName>
        <ecNumber evidence="3 7">2.1.3.3</ecNumber>
    </recommendedName>
</protein>
<feature type="binding site" evidence="7">
    <location>
        <begin position="243"/>
        <end position="244"/>
    </location>
    <ligand>
        <name>L-ornithine</name>
        <dbReference type="ChEBI" id="CHEBI:46911"/>
    </ligand>
</feature>
<evidence type="ECO:0000259" key="9">
    <source>
        <dbReference type="Pfam" id="PF02729"/>
    </source>
</evidence>
<dbReference type="PROSITE" id="PS00097">
    <property type="entry name" value="CARBAMOYLTRANSFERASE"/>
    <property type="match status" value="1"/>
</dbReference>
<dbReference type="Proteomes" id="UP000075737">
    <property type="component" value="Unassembled WGS sequence"/>
</dbReference>
<dbReference type="OrthoDB" id="9802587at2"/>
<evidence type="ECO:0000256" key="3">
    <source>
        <dbReference type="ARBA" id="ARBA00013007"/>
    </source>
</evidence>
<feature type="binding site" evidence="7">
    <location>
        <begin position="279"/>
        <end position="280"/>
    </location>
    <ligand>
        <name>carbamoyl phosphate</name>
        <dbReference type="ChEBI" id="CHEBI:58228"/>
    </ligand>
</feature>
<dbReference type="EC" id="2.1.3.3" evidence="3 7"/>
<dbReference type="STRING" id="520767.ATZ99_03680"/>
<dbReference type="InterPro" id="IPR006132">
    <property type="entry name" value="Asp/Orn_carbamoyltranf_P-bd"/>
</dbReference>
<feature type="binding site" evidence="7">
    <location>
        <position position="116"/>
    </location>
    <ligand>
        <name>carbamoyl phosphate</name>
        <dbReference type="ChEBI" id="CHEBI:58228"/>
    </ligand>
</feature>
<comment type="pathway">
    <text evidence="1">Amino-acid biosynthesis; L-arginine biosynthesis; L-arginine from L-ornithine and carbamoyl phosphate: step 1/3.</text>
</comment>
<evidence type="ECO:0000259" key="8">
    <source>
        <dbReference type="Pfam" id="PF00185"/>
    </source>
</evidence>
<evidence type="ECO:0000256" key="2">
    <source>
        <dbReference type="ARBA" id="ARBA00007805"/>
    </source>
</evidence>
<dbReference type="InterPro" id="IPR006131">
    <property type="entry name" value="Asp_carbamoyltransf_Asp/Orn-bd"/>
</dbReference>
<gene>
    <name evidence="10" type="primary">argF</name>
    <name evidence="10" type="ORF">ATZ99_03680</name>
</gene>
<dbReference type="EMBL" id="LOHZ01000019">
    <property type="protein sequence ID" value="KYO68057.1"/>
    <property type="molecule type" value="Genomic_DNA"/>
</dbReference>
<feature type="binding site" evidence="7">
    <location>
        <position position="239"/>
    </location>
    <ligand>
        <name>L-ornithine</name>
        <dbReference type="ChEBI" id="CHEBI:46911"/>
    </ligand>
</feature>
<evidence type="ECO:0000256" key="4">
    <source>
        <dbReference type="ARBA" id="ARBA00016634"/>
    </source>
</evidence>
<dbReference type="InterPro" id="IPR006130">
    <property type="entry name" value="Asp/Orn_carbamoylTrfase"/>
</dbReference>
<dbReference type="SUPFAM" id="SSF53671">
    <property type="entry name" value="Aspartate/ornithine carbamoyltransferase"/>
    <property type="match status" value="1"/>
</dbReference>
<sequence length="320" mass="35730">MGINICVEEAMPGIKRKDLLEIGELSKREILKILSLSESIKKRGRDLSYQPLKGKTLGMIFEKNSTRTRVSFEVAMWQLGGYGLYLNKSDLQLGRGETIEDTARVLSRYVDGIMIRAYHHEDVKKLASFASVPVINGLTDYEHPCQALTDLFTIYEKKKKFSGLKLAFIGDGDNNMATSLIFGCAKVGLDITVASPKGYQPGKDVLNKAEKDSMMNNSKIVVTEDVMEAAENADVIYTDVWTSMGQEREAEERKKVFSGYQVNGKILKKAKKDVMVMHCLPAHRGEEITDEVLDGPNSVVFDQAENRLHVQKAILISLMA</sequence>
<keyword evidence="11" id="KW-1185">Reference proteome</keyword>
<dbReference type="PANTHER" id="PTHR45753">
    <property type="entry name" value="ORNITHINE CARBAMOYLTRANSFERASE, MITOCHONDRIAL"/>
    <property type="match status" value="1"/>
</dbReference>
<dbReference type="PRINTS" id="PR00102">
    <property type="entry name" value="OTCASE"/>
</dbReference>
<feature type="binding site" evidence="7">
    <location>
        <position position="175"/>
    </location>
    <ligand>
        <name>L-ornithine</name>
        <dbReference type="ChEBI" id="CHEBI:46911"/>
    </ligand>
</feature>
<accession>A0A162MX27</accession>
<dbReference type="InterPro" id="IPR024904">
    <property type="entry name" value="OTCase_ArgI"/>
</dbReference>
<dbReference type="FunFam" id="3.40.50.1370:FF:000008">
    <property type="entry name" value="Ornithine carbamoyltransferase"/>
    <property type="match status" value="1"/>
</dbReference>
<dbReference type="GO" id="GO:0019240">
    <property type="term" value="P:citrulline biosynthetic process"/>
    <property type="evidence" value="ECO:0007669"/>
    <property type="project" value="TreeGrafter"/>
</dbReference>
<evidence type="ECO:0000256" key="5">
    <source>
        <dbReference type="ARBA" id="ARBA00022679"/>
    </source>
</evidence>
<dbReference type="GO" id="GO:0042450">
    <property type="term" value="P:L-arginine biosynthetic process via ornithine"/>
    <property type="evidence" value="ECO:0007669"/>
    <property type="project" value="UniProtKB-UniRule"/>
</dbReference>
<comment type="subcellular location">
    <subcellularLocation>
        <location evidence="7">Cytoplasm</location>
    </subcellularLocation>
</comment>
<reference evidence="10 11" key="1">
    <citation type="submission" date="2015-12" db="EMBL/GenBank/DDBJ databases">
        <title>Draft genome of Thermovenabulum gondwanense isolated from a red thermophilic microbial mat colonisisng an outflow channel of a bore well.</title>
        <authorList>
            <person name="Patel B.K."/>
        </authorList>
    </citation>
    <scope>NUCLEOTIDE SEQUENCE [LARGE SCALE GENOMIC DNA]</scope>
    <source>
        <strain evidence="10 11">R270</strain>
    </source>
</reference>